<evidence type="ECO:0000259" key="4">
    <source>
        <dbReference type="PROSITE" id="PS01124"/>
    </source>
</evidence>
<feature type="domain" description="HTH araC/xylS-type" evidence="4">
    <location>
        <begin position="208"/>
        <end position="306"/>
    </location>
</feature>
<evidence type="ECO:0000256" key="1">
    <source>
        <dbReference type="ARBA" id="ARBA00023015"/>
    </source>
</evidence>
<keyword evidence="6" id="KW-1185">Reference proteome</keyword>
<keyword evidence="3" id="KW-0804">Transcription</keyword>
<reference evidence="6" key="1">
    <citation type="journal article" date="2019" name="Int. J. Syst. Evol. Microbiol.">
        <title>The Global Catalogue of Microorganisms (GCM) 10K type strain sequencing project: providing services to taxonomists for standard genome sequencing and annotation.</title>
        <authorList>
            <consortium name="The Broad Institute Genomics Platform"/>
            <consortium name="The Broad Institute Genome Sequencing Center for Infectious Disease"/>
            <person name="Wu L."/>
            <person name="Ma J."/>
        </authorList>
    </citation>
    <scope>NUCLEOTIDE SEQUENCE [LARGE SCALE GENOMIC DNA]</scope>
    <source>
        <strain evidence="6">CCM 8896</strain>
    </source>
</reference>
<keyword evidence="2" id="KW-0238">DNA-binding</keyword>
<dbReference type="InterPro" id="IPR018060">
    <property type="entry name" value="HTH_AraC"/>
</dbReference>
<dbReference type="InterPro" id="IPR009057">
    <property type="entry name" value="Homeodomain-like_sf"/>
</dbReference>
<evidence type="ECO:0000313" key="5">
    <source>
        <dbReference type="EMBL" id="MFD1670741.1"/>
    </source>
</evidence>
<name>A0ABW4J2Z3_9LACO</name>
<protein>
    <submittedName>
        <fullName evidence="5">Helix-turn-helix transcriptional regulator</fullName>
    </submittedName>
</protein>
<organism evidence="5 6">
    <name type="scientific">Agrilactobacillus yilanensis</name>
    <dbReference type="NCBI Taxonomy" id="2485997"/>
    <lineage>
        <taxon>Bacteria</taxon>
        <taxon>Bacillati</taxon>
        <taxon>Bacillota</taxon>
        <taxon>Bacilli</taxon>
        <taxon>Lactobacillales</taxon>
        <taxon>Lactobacillaceae</taxon>
        <taxon>Agrilactobacillus</taxon>
    </lineage>
</organism>
<evidence type="ECO:0000256" key="3">
    <source>
        <dbReference type="ARBA" id="ARBA00023163"/>
    </source>
</evidence>
<dbReference type="SUPFAM" id="SSF46689">
    <property type="entry name" value="Homeodomain-like"/>
    <property type="match status" value="1"/>
</dbReference>
<sequence length="311" mass="35754">MASIFNFSYLKIDAILTVNEQTYTIGTSHEYQKPQTYLLLYVQTGQILLNAKVSYILNPNELIILPTDEPITFTSAVPDTSALHIIFQSNTVPLNRLCNRTFFIENQDELVNIKNEYKKITILRRRKPEITYDKEIGEFFMISCTKLYTSITQLLLTLGELELKTRLPRTVNIKSDKPDIIPDKAIITHQLESAKTASNSIYKNLLVNQIIAYMKINLNKKLTIESISKEFLIGSSNLKKIFKQETGASIISYFRTLKMKTAQSWVQEHKLPYTDISNKLGFSSVHHFSSAFKTYTGLSPTQYYHSVHFDK</sequence>
<accession>A0ABW4J2Z3</accession>
<evidence type="ECO:0000256" key="2">
    <source>
        <dbReference type="ARBA" id="ARBA00023125"/>
    </source>
</evidence>
<dbReference type="Gene3D" id="1.10.10.60">
    <property type="entry name" value="Homeodomain-like"/>
    <property type="match status" value="2"/>
</dbReference>
<dbReference type="RefSeq" id="WP_164506966.1">
    <property type="nucleotide sequence ID" value="NZ_JBHTOP010000002.1"/>
</dbReference>
<dbReference type="PANTHER" id="PTHR43280">
    <property type="entry name" value="ARAC-FAMILY TRANSCRIPTIONAL REGULATOR"/>
    <property type="match status" value="1"/>
</dbReference>
<dbReference type="PROSITE" id="PS01124">
    <property type="entry name" value="HTH_ARAC_FAMILY_2"/>
    <property type="match status" value="1"/>
</dbReference>
<dbReference type="Pfam" id="PF12833">
    <property type="entry name" value="HTH_18"/>
    <property type="match status" value="1"/>
</dbReference>
<comment type="caution">
    <text evidence="5">The sequence shown here is derived from an EMBL/GenBank/DDBJ whole genome shotgun (WGS) entry which is preliminary data.</text>
</comment>
<gene>
    <name evidence="5" type="ORF">ACFQ5M_01385</name>
</gene>
<proteinExistence type="predicted"/>
<keyword evidence="1" id="KW-0805">Transcription regulation</keyword>
<evidence type="ECO:0000313" key="6">
    <source>
        <dbReference type="Proteomes" id="UP001597267"/>
    </source>
</evidence>
<dbReference type="SMART" id="SM00342">
    <property type="entry name" value="HTH_ARAC"/>
    <property type="match status" value="1"/>
</dbReference>
<dbReference type="Proteomes" id="UP001597267">
    <property type="component" value="Unassembled WGS sequence"/>
</dbReference>
<dbReference type="EMBL" id="JBHTOP010000002">
    <property type="protein sequence ID" value="MFD1670741.1"/>
    <property type="molecule type" value="Genomic_DNA"/>
</dbReference>
<dbReference type="PANTHER" id="PTHR43280:SF2">
    <property type="entry name" value="HTH-TYPE TRANSCRIPTIONAL REGULATOR EXSA"/>
    <property type="match status" value="1"/>
</dbReference>